<keyword evidence="1" id="KW-0472">Membrane</keyword>
<feature type="transmembrane region" description="Helical" evidence="1">
    <location>
        <begin position="50"/>
        <end position="76"/>
    </location>
</feature>
<reference evidence="2 3" key="1">
    <citation type="submission" date="2021-03" db="EMBL/GenBank/DDBJ databases">
        <title>Genomic Encyclopedia of Type Strains, Phase IV (KMG-IV): sequencing the most valuable type-strain genomes for metagenomic binning, comparative biology and taxonomic classification.</title>
        <authorList>
            <person name="Goeker M."/>
        </authorList>
    </citation>
    <scope>NUCLEOTIDE SEQUENCE [LARGE SCALE GENOMIC DNA]</scope>
    <source>
        <strain evidence="2 3">DSM 1289</strain>
    </source>
</reference>
<comment type="caution">
    <text evidence="2">The sequence shown here is derived from an EMBL/GenBank/DDBJ whole genome shotgun (WGS) entry which is preliminary data.</text>
</comment>
<dbReference type="RefSeq" id="WP_209455938.1">
    <property type="nucleotide sequence ID" value="NZ_BAAACS010000017.1"/>
</dbReference>
<dbReference type="InterPro" id="IPR025912">
    <property type="entry name" value="YrvL"/>
</dbReference>
<keyword evidence="3" id="KW-1185">Reference proteome</keyword>
<dbReference type="Proteomes" id="UP000767291">
    <property type="component" value="Unassembled WGS sequence"/>
</dbReference>
<gene>
    <name evidence="2" type="ORF">J2Z43_000805</name>
</gene>
<evidence type="ECO:0000256" key="1">
    <source>
        <dbReference type="SAM" id="Phobius"/>
    </source>
</evidence>
<evidence type="ECO:0000313" key="2">
    <source>
        <dbReference type="EMBL" id="MBP1854415.1"/>
    </source>
</evidence>
<organism evidence="2 3">
    <name type="scientific">Metaclostridioides mangenotii</name>
    <dbReference type="NCBI Taxonomy" id="1540"/>
    <lineage>
        <taxon>Bacteria</taxon>
        <taxon>Bacillati</taxon>
        <taxon>Bacillota</taxon>
        <taxon>Clostridia</taxon>
        <taxon>Peptostreptococcales</taxon>
        <taxon>Peptostreptococcaceae</taxon>
        <taxon>Metaclostridioides</taxon>
    </lineage>
</organism>
<dbReference type="Pfam" id="PF14184">
    <property type="entry name" value="YrvL"/>
    <property type="match status" value="1"/>
</dbReference>
<name>A0ABS4E8Z8_9FIRM</name>
<protein>
    <recommendedName>
        <fullName evidence="4">Regulatory YrvL family protein</fullName>
    </recommendedName>
</protein>
<keyword evidence="1" id="KW-0812">Transmembrane</keyword>
<dbReference type="EMBL" id="JAGGJX010000001">
    <property type="protein sequence ID" value="MBP1854415.1"/>
    <property type="molecule type" value="Genomic_DNA"/>
</dbReference>
<keyword evidence="1" id="KW-1133">Transmembrane helix</keyword>
<evidence type="ECO:0000313" key="3">
    <source>
        <dbReference type="Proteomes" id="UP000767291"/>
    </source>
</evidence>
<sequence length="155" mass="18277">MIKIGNKRKIPFSEFLYLIMVFAFFFGLSFIVFTFVGIGFLSFLGFEYESIFSVIIFFLIYFCITGPIDFACTTFLDVFRYSNRLPYWLYKLSDFVLDFTLTFLTMNILDEIMTSISIPFRTEVLFAILSHLLSECGQYFNKDGKKKKHKKDSFQ</sequence>
<evidence type="ECO:0008006" key="4">
    <source>
        <dbReference type="Google" id="ProtNLM"/>
    </source>
</evidence>
<accession>A0ABS4E8Z8</accession>
<feature type="transmembrane region" description="Helical" evidence="1">
    <location>
        <begin position="15"/>
        <end position="44"/>
    </location>
</feature>
<proteinExistence type="predicted"/>